<name>A0A2U3BB59_9VIBR</name>
<keyword evidence="2 5" id="KW-0812">Transmembrane</keyword>
<dbReference type="PANTHER" id="PTHR12714:SF24">
    <property type="entry name" value="SLR1182 PROTEIN"/>
    <property type="match status" value="1"/>
</dbReference>
<dbReference type="Pfam" id="PF04191">
    <property type="entry name" value="PEMT"/>
    <property type="match status" value="1"/>
</dbReference>
<evidence type="ECO:0000256" key="3">
    <source>
        <dbReference type="ARBA" id="ARBA00022989"/>
    </source>
</evidence>
<dbReference type="InterPro" id="IPR007318">
    <property type="entry name" value="Phopholipid_MeTrfase"/>
</dbReference>
<dbReference type="RefSeq" id="WP_109319284.1">
    <property type="nucleotide sequence ID" value="NZ_QFWT01000003.1"/>
</dbReference>
<evidence type="ECO:0008006" key="8">
    <source>
        <dbReference type="Google" id="ProtNLM"/>
    </source>
</evidence>
<accession>A0A2U3BB59</accession>
<dbReference type="Proteomes" id="UP000245362">
    <property type="component" value="Unassembled WGS sequence"/>
</dbReference>
<gene>
    <name evidence="6" type="ORF">DI392_07475</name>
</gene>
<dbReference type="GO" id="GO:0016740">
    <property type="term" value="F:transferase activity"/>
    <property type="evidence" value="ECO:0007669"/>
    <property type="project" value="UniProtKB-ARBA"/>
</dbReference>
<evidence type="ECO:0000313" key="6">
    <source>
        <dbReference type="EMBL" id="PWI34032.1"/>
    </source>
</evidence>
<evidence type="ECO:0000256" key="2">
    <source>
        <dbReference type="ARBA" id="ARBA00022692"/>
    </source>
</evidence>
<feature type="transmembrane region" description="Helical" evidence="5">
    <location>
        <begin position="12"/>
        <end position="33"/>
    </location>
</feature>
<evidence type="ECO:0000256" key="4">
    <source>
        <dbReference type="ARBA" id="ARBA00023136"/>
    </source>
</evidence>
<sequence length="153" mass="17917">MKIIELKMPPAFLFIIIGGLMYWVHVNGFGIHIPLPMKFEFFAVCFVASGIFGLGGIYEFKKHKTSVHPVELHKAVKVVDSGIFRLSRNPMYVGLLLLLLGYAYYLQDIISLLLCLIFVLYMNQFQIKPEERHLEQKFGKDYLEYKQKVRRWL</sequence>
<comment type="subcellular location">
    <subcellularLocation>
        <location evidence="1">Endomembrane system</location>
        <topology evidence="1">Multi-pass membrane protein</topology>
    </subcellularLocation>
</comment>
<feature type="transmembrane region" description="Helical" evidence="5">
    <location>
        <begin position="95"/>
        <end position="122"/>
    </location>
</feature>
<comment type="caution">
    <text evidence="6">The sequence shown here is derived from an EMBL/GenBank/DDBJ whole genome shotgun (WGS) entry which is preliminary data.</text>
</comment>
<dbReference type="OrthoDB" id="9811969at2"/>
<evidence type="ECO:0000256" key="1">
    <source>
        <dbReference type="ARBA" id="ARBA00004127"/>
    </source>
</evidence>
<dbReference type="GO" id="GO:0012505">
    <property type="term" value="C:endomembrane system"/>
    <property type="evidence" value="ECO:0007669"/>
    <property type="project" value="UniProtKB-SubCell"/>
</dbReference>
<dbReference type="Gene3D" id="1.20.120.1630">
    <property type="match status" value="1"/>
</dbReference>
<keyword evidence="3 5" id="KW-1133">Transmembrane helix</keyword>
<dbReference type="EMBL" id="QFWT01000003">
    <property type="protein sequence ID" value="PWI34032.1"/>
    <property type="molecule type" value="Genomic_DNA"/>
</dbReference>
<reference evidence="6 7" key="1">
    <citation type="submission" date="2018-05" db="EMBL/GenBank/DDBJ databases">
        <title>Vibrio limimaris sp. nov., isolated from marine sediment.</title>
        <authorList>
            <person name="Li C.-M."/>
        </authorList>
    </citation>
    <scope>NUCLEOTIDE SEQUENCE [LARGE SCALE GENOMIC DNA]</scope>
    <source>
        <strain evidence="6 7">E4404</strain>
    </source>
</reference>
<proteinExistence type="predicted"/>
<organism evidence="6 7">
    <name type="scientific">Vibrio albus</name>
    <dbReference type="NCBI Taxonomy" id="2200953"/>
    <lineage>
        <taxon>Bacteria</taxon>
        <taxon>Pseudomonadati</taxon>
        <taxon>Pseudomonadota</taxon>
        <taxon>Gammaproteobacteria</taxon>
        <taxon>Vibrionales</taxon>
        <taxon>Vibrionaceae</taxon>
        <taxon>Vibrio</taxon>
    </lineage>
</organism>
<feature type="transmembrane region" description="Helical" evidence="5">
    <location>
        <begin position="39"/>
        <end position="58"/>
    </location>
</feature>
<dbReference type="AlphaFoldDB" id="A0A2U3BB59"/>
<evidence type="ECO:0000313" key="7">
    <source>
        <dbReference type="Proteomes" id="UP000245362"/>
    </source>
</evidence>
<protein>
    <recommendedName>
        <fullName evidence="8">Isoprenylcysteine carboxylmethyltransferase family protein</fullName>
    </recommendedName>
</protein>
<evidence type="ECO:0000256" key="5">
    <source>
        <dbReference type="SAM" id="Phobius"/>
    </source>
</evidence>
<keyword evidence="4 5" id="KW-0472">Membrane</keyword>
<keyword evidence="7" id="KW-1185">Reference proteome</keyword>
<dbReference type="PANTHER" id="PTHR12714">
    <property type="entry name" value="PROTEIN-S ISOPRENYLCYSTEINE O-METHYLTRANSFERASE"/>
    <property type="match status" value="1"/>
</dbReference>